<feature type="coiled-coil region" evidence="10">
    <location>
        <begin position="1731"/>
        <end position="1758"/>
    </location>
</feature>
<dbReference type="InterPro" id="IPR022076">
    <property type="entry name" value="Limbin"/>
</dbReference>
<dbReference type="Proteomes" id="UP001159427">
    <property type="component" value="Unassembled WGS sequence"/>
</dbReference>
<name>A0ABN8QLV2_9CNID</name>
<feature type="coiled-coil region" evidence="10">
    <location>
        <begin position="1299"/>
        <end position="1548"/>
    </location>
</feature>
<dbReference type="PANTHER" id="PTHR16795">
    <property type="entry name" value="LIMBIN/ELLIS-VAN CREVELD PROTEIN"/>
    <property type="match status" value="1"/>
</dbReference>
<keyword evidence="14" id="KW-1185">Reference proteome</keyword>
<dbReference type="Pfam" id="PF12297">
    <property type="entry name" value="EVC2_like"/>
    <property type="match status" value="1"/>
</dbReference>
<evidence type="ECO:0000256" key="11">
    <source>
        <dbReference type="SAM" id="MobiDB-lite"/>
    </source>
</evidence>
<feature type="transmembrane region" description="Helical" evidence="12">
    <location>
        <begin position="1028"/>
        <end position="1048"/>
    </location>
</feature>
<proteinExistence type="predicted"/>
<dbReference type="EMBL" id="CALNXI010001373">
    <property type="protein sequence ID" value="CAH3166800.1"/>
    <property type="molecule type" value="Genomic_DNA"/>
</dbReference>
<keyword evidence="3" id="KW-1003">Cell membrane</keyword>
<keyword evidence="7 12" id="KW-0472">Membrane</keyword>
<comment type="caution">
    <text evidence="13">The sequence shown here is derived from an EMBL/GenBank/DDBJ whole genome shotgun (WGS) entry which is preliminary data.</text>
</comment>
<accession>A0ABN8QLV2</accession>
<keyword evidence="5 12" id="KW-0812">Transmembrane</keyword>
<keyword evidence="9" id="KW-0966">Cell projection</keyword>
<evidence type="ECO:0000256" key="4">
    <source>
        <dbReference type="ARBA" id="ARBA00022490"/>
    </source>
</evidence>
<comment type="subcellular location">
    <subcellularLocation>
        <location evidence="2">Cell membrane</location>
        <topology evidence="2">Single-pass membrane protein</topology>
    </subcellularLocation>
    <subcellularLocation>
        <location evidence="1">Cytoplasm</location>
        <location evidence="1">Cytoskeleton</location>
        <location evidence="1">Cilium basal body</location>
    </subcellularLocation>
</comment>
<evidence type="ECO:0000256" key="10">
    <source>
        <dbReference type="SAM" id="Coils"/>
    </source>
</evidence>
<sequence>YVKSFSKGVSSHKLSVGSPPELSLSDDHRFPHPDVAQFIFGETFNPANESSNGTITVEITAKVDSNQGVYIPDSEGNVTCVLMYFSSQGINVIAGETFLALKLGQPLLETNFVLTQGCCYEGNDVAELKFQVKNPHVSTAAAVNVIINITISRPHLELQKLSVNLCENISFSNQSLYMCLNLMETAGMLVNSSSGLTVNLPRLNSSSWVNGSVFSLVRPSVVANSFHANILTMAYTRTGWLPINRDYVQTLNIKPVRASDLNVISSNVPHPTQDSSVITIGEEIVFRMVLSVPVSTNNDFTLQVFGQDVEGVAGRIIGVGNNIQALDRGKLSGLNFNITGNSKTVRGNFGTIVNIGSSSQPSDSEIEYEVTIQASNGENITNGHVLEVTFDVIVNGMIRQPPHVQSLQVSMETKEVTVTKKIMRSRIILNELQLCWSFVYYDVVFCRYRNRNTKVLLFKGEDLLLGQTVSFKFKVTTVSDLQASIYVSLPVHLAYATLPISLAPREGRNYTHNSNQGTFLTIRPPPFLSVTFEVLAGSFDAGDRVEYNLTLSNIAQSTTAYDLSVLATFEAIDGNRVYRTCSSDSVSFNNGTLESQLFISNMGPSNTISCNYVSFIIDHISPNKLVSQTVAVEYYSLSAVNRPLTAASYKERRFANVTTKPINTTAVTSQNAEQLQAGDPVNFTFYLHLPECVTTLSVDFQLPTVPRNVIELFRRRRDAHSEEAKLCCFLSDRSRVKRSSGLINVLTPFLNESYVKFGNGFTLMQRPNITFVNHVSLNVAFGLLENLPGSGPNDTVEIFLKFGTANNPLVLSGRPLYLTALLNFDAGSDSSSKKFKIVGPLLKPLLSINKTVKVLQDESDSPPVAFNITISHAIGSLYDARNLTVTDTAQGMDIYDSAVSTKGVFISYPGKNIFGVRFILPSLRIGETRSFIYVAHFRVEEKEPSTLRIPAEVVWKSVQLNSPTYRLRSDSSTACLQRNDVDEAEPRKVFGYFALGVLLGLLVGGLIAAIIVLVVVKCCDKGKMAPYYMRFTNTSTMTVLTGGSQYIYHGEELPDKNPVEKHSESSIVQTDESIVPILSLDNASQTDKELNSLDVQYTAAMDADLENQRQNMFVKAVKLLARKLRVKREISSEQERNFCLEIKQAIGAVAFKMSAEYKRKSIELRKKLQTEGKNCLDTLHRKQIKESEEMESKTKGLLNEQEKKEILDLLKRRHEAQEHELKQNLKLEQDVEMEKLRKEVSISKRFALKEAQNKMIQKLIKDAKLDEEQANALIYSHLANMAAIDKATDEEKARRVVELEMKLTERRALARQKQEEEERKRSDLKKLEEGHSDALESLVRSSTLSTDDAALYLKRFRKEMELVESKLAKDRKRQEQKLHQKLTALKQRKIEEKVREHQRQDEEFEQRQAEKFEHVEIDTLAAVNEKQKLLVKQRQEIEEAERNSDKEAAEELQNLRDHHTQEANHLMKQNSQKIYQELINKGLSESEKEAILERHMADVALQQEAREEERRRQRNLLERRLEKQRALLEKKMKEEQVEQAEVRKQEDKIVGDLIVNQVALSEEERDRIIQEHEKNVAGLESSLTLSKLRQRQLLEEKLARRRKAKMEQLEKRQIEETKDRDYDDKILAEGEDIEMMKKHEQEKMAALTDDEVHIGDDMEAVREEMLAERSKKLQEHHEKLGAIIAQLQIEKAKQMSKIAMQQEALGQLQAGLIDELEAKGTFQNPETQKIMDKYQKDTKALEENLQLQKDKQEKALRDRLQERMRQREETLVLQQKVKK</sequence>
<gene>
    <name evidence="13" type="ORF">PEVE_00005822</name>
</gene>
<keyword evidence="4" id="KW-0963">Cytoplasm</keyword>
<keyword evidence="6 12" id="KW-1133">Transmembrane helix</keyword>
<evidence type="ECO:0000256" key="12">
    <source>
        <dbReference type="SAM" id="Phobius"/>
    </source>
</evidence>
<feature type="region of interest" description="Disordered" evidence="11">
    <location>
        <begin position="1"/>
        <end position="23"/>
    </location>
</feature>
<evidence type="ECO:0000256" key="7">
    <source>
        <dbReference type="ARBA" id="ARBA00023136"/>
    </source>
</evidence>
<dbReference type="PANTHER" id="PTHR16795:SF14">
    <property type="entry name" value="LIMBIN"/>
    <property type="match status" value="1"/>
</dbReference>
<keyword evidence="10" id="KW-0175">Coiled coil</keyword>
<feature type="transmembrane region" description="Helical" evidence="12">
    <location>
        <begin position="989"/>
        <end position="1016"/>
    </location>
</feature>
<protein>
    <submittedName>
        <fullName evidence="13">Uncharacterized protein</fullName>
    </submittedName>
</protein>
<evidence type="ECO:0000256" key="9">
    <source>
        <dbReference type="ARBA" id="ARBA00023273"/>
    </source>
</evidence>
<evidence type="ECO:0000256" key="5">
    <source>
        <dbReference type="ARBA" id="ARBA00022692"/>
    </source>
</evidence>
<feature type="non-terminal residue" evidence="13">
    <location>
        <position position="1"/>
    </location>
</feature>
<evidence type="ECO:0000256" key="1">
    <source>
        <dbReference type="ARBA" id="ARBA00004120"/>
    </source>
</evidence>
<evidence type="ECO:0000313" key="13">
    <source>
        <dbReference type="EMBL" id="CAH3166800.1"/>
    </source>
</evidence>
<organism evidence="13 14">
    <name type="scientific">Porites evermanni</name>
    <dbReference type="NCBI Taxonomy" id="104178"/>
    <lineage>
        <taxon>Eukaryota</taxon>
        <taxon>Metazoa</taxon>
        <taxon>Cnidaria</taxon>
        <taxon>Anthozoa</taxon>
        <taxon>Hexacorallia</taxon>
        <taxon>Scleractinia</taxon>
        <taxon>Fungiina</taxon>
        <taxon>Poritidae</taxon>
        <taxon>Porites</taxon>
    </lineage>
</organism>
<evidence type="ECO:0000313" key="14">
    <source>
        <dbReference type="Proteomes" id="UP001159427"/>
    </source>
</evidence>
<evidence type="ECO:0000256" key="2">
    <source>
        <dbReference type="ARBA" id="ARBA00004162"/>
    </source>
</evidence>
<reference evidence="13 14" key="1">
    <citation type="submission" date="2022-05" db="EMBL/GenBank/DDBJ databases">
        <authorList>
            <consortium name="Genoscope - CEA"/>
            <person name="William W."/>
        </authorList>
    </citation>
    <scope>NUCLEOTIDE SEQUENCE [LARGE SCALE GENOMIC DNA]</scope>
</reference>
<evidence type="ECO:0000256" key="3">
    <source>
        <dbReference type="ARBA" id="ARBA00022475"/>
    </source>
</evidence>
<dbReference type="InterPro" id="IPR026501">
    <property type="entry name" value="Limbin/EVC"/>
</dbReference>
<keyword evidence="8" id="KW-0206">Cytoskeleton</keyword>
<evidence type="ECO:0000256" key="6">
    <source>
        <dbReference type="ARBA" id="ARBA00022989"/>
    </source>
</evidence>
<evidence type="ECO:0000256" key="8">
    <source>
        <dbReference type="ARBA" id="ARBA00023212"/>
    </source>
</evidence>